<feature type="compositionally biased region" description="Polar residues" evidence="1">
    <location>
        <begin position="208"/>
        <end position="225"/>
    </location>
</feature>
<name>A0A4W5PV22_9TELE</name>
<keyword evidence="3" id="KW-1185">Reference proteome</keyword>
<evidence type="ECO:0000256" key="1">
    <source>
        <dbReference type="SAM" id="MobiDB-lite"/>
    </source>
</evidence>
<dbReference type="Proteomes" id="UP000314982">
    <property type="component" value="Unassembled WGS sequence"/>
</dbReference>
<evidence type="ECO:0000313" key="2">
    <source>
        <dbReference type="Ensembl" id="ENSHHUP00000067417.1"/>
    </source>
</evidence>
<dbReference type="Ensembl" id="ENSHHUT00000069686.1">
    <property type="protein sequence ID" value="ENSHHUP00000067417.1"/>
    <property type="gene ID" value="ENSHHUG00000039738.1"/>
</dbReference>
<proteinExistence type="predicted"/>
<feature type="region of interest" description="Disordered" evidence="1">
    <location>
        <begin position="111"/>
        <end position="225"/>
    </location>
</feature>
<reference evidence="2" key="2">
    <citation type="submission" date="2025-08" db="UniProtKB">
        <authorList>
            <consortium name="Ensembl"/>
        </authorList>
    </citation>
    <scope>IDENTIFICATION</scope>
</reference>
<feature type="compositionally biased region" description="Basic and acidic residues" evidence="1">
    <location>
        <begin position="183"/>
        <end position="202"/>
    </location>
</feature>
<dbReference type="AlphaFoldDB" id="A0A4W5PV22"/>
<organism evidence="2 3">
    <name type="scientific">Hucho hucho</name>
    <name type="common">huchen</name>
    <dbReference type="NCBI Taxonomy" id="62062"/>
    <lineage>
        <taxon>Eukaryota</taxon>
        <taxon>Metazoa</taxon>
        <taxon>Chordata</taxon>
        <taxon>Craniata</taxon>
        <taxon>Vertebrata</taxon>
        <taxon>Euteleostomi</taxon>
        <taxon>Actinopterygii</taxon>
        <taxon>Neopterygii</taxon>
        <taxon>Teleostei</taxon>
        <taxon>Protacanthopterygii</taxon>
        <taxon>Salmoniformes</taxon>
        <taxon>Salmonidae</taxon>
        <taxon>Salmoninae</taxon>
        <taxon>Hucho</taxon>
    </lineage>
</organism>
<reference evidence="2" key="3">
    <citation type="submission" date="2025-09" db="UniProtKB">
        <authorList>
            <consortium name="Ensembl"/>
        </authorList>
    </citation>
    <scope>IDENTIFICATION</scope>
</reference>
<sequence>MCSCVLMRVLSSVSPCSLSHQELFSGQYGGLDSGFNSVDSGSKRWSGNECVQSADDFSELSLRMAGLTRDQRNLEEEVEVEEDSPLTETPDRVNGQAEQVVFIDCSVTEEEEEECRTNHPTPPLIAPPHEKTRKSSPPPQTQESSISMTSISVEVGGCGGRPLSPSSPTLEERRRPGTLLIWQERERAQQQKRDHRARDNSLLKRTTAKTGSDVATQSQTGSSSR</sequence>
<accession>A0A4W5PV22</accession>
<protein>
    <submittedName>
        <fullName evidence="2">Uncharacterized protein</fullName>
    </submittedName>
</protein>
<reference evidence="3" key="1">
    <citation type="submission" date="2018-06" db="EMBL/GenBank/DDBJ databases">
        <title>Genome assembly of Danube salmon.</title>
        <authorList>
            <person name="Macqueen D.J."/>
            <person name="Gundappa M.K."/>
        </authorList>
    </citation>
    <scope>NUCLEOTIDE SEQUENCE [LARGE SCALE GENOMIC DNA]</scope>
</reference>
<dbReference type="STRING" id="62062.ENSHHUP00000067417"/>
<feature type="region of interest" description="Disordered" evidence="1">
    <location>
        <begin position="73"/>
        <end position="95"/>
    </location>
</feature>
<feature type="compositionally biased region" description="Polar residues" evidence="1">
    <location>
        <begin position="141"/>
        <end position="152"/>
    </location>
</feature>
<feature type="compositionally biased region" description="Acidic residues" evidence="1">
    <location>
        <begin position="76"/>
        <end position="85"/>
    </location>
</feature>
<evidence type="ECO:0000313" key="3">
    <source>
        <dbReference type="Proteomes" id="UP000314982"/>
    </source>
</evidence>